<feature type="region of interest" description="Disordered" evidence="1">
    <location>
        <begin position="1"/>
        <end position="29"/>
    </location>
</feature>
<dbReference type="AlphaFoldDB" id="A0AAV7WTP4"/>
<reference evidence="2" key="1">
    <citation type="journal article" date="2022" name="bioRxiv">
        <title>Sequencing and chromosome-scale assembly of the giantPleurodeles waltlgenome.</title>
        <authorList>
            <person name="Brown T."/>
            <person name="Elewa A."/>
            <person name="Iarovenko S."/>
            <person name="Subramanian E."/>
            <person name="Araus A.J."/>
            <person name="Petzold A."/>
            <person name="Susuki M."/>
            <person name="Suzuki K.-i.T."/>
            <person name="Hayashi T."/>
            <person name="Toyoda A."/>
            <person name="Oliveira C."/>
            <person name="Osipova E."/>
            <person name="Leigh N.D."/>
            <person name="Simon A."/>
            <person name="Yun M.H."/>
        </authorList>
    </citation>
    <scope>NUCLEOTIDE SEQUENCE</scope>
    <source>
        <strain evidence="2">20211129_DDA</strain>
        <tissue evidence="2">Liver</tissue>
    </source>
</reference>
<evidence type="ECO:0000313" key="3">
    <source>
        <dbReference type="Proteomes" id="UP001066276"/>
    </source>
</evidence>
<proteinExistence type="predicted"/>
<protein>
    <submittedName>
        <fullName evidence="2">Uncharacterized protein</fullName>
    </submittedName>
</protein>
<dbReference type="EMBL" id="JANPWB010000001">
    <property type="protein sequence ID" value="KAJ1216689.1"/>
    <property type="molecule type" value="Genomic_DNA"/>
</dbReference>
<accession>A0AAV7WTP4</accession>
<name>A0AAV7WTP4_PLEWA</name>
<evidence type="ECO:0000313" key="2">
    <source>
        <dbReference type="EMBL" id="KAJ1216689.1"/>
    </source>
</evidence>
<sequence length="118" mass="13172">MTTKSRNRAKAQGWCRASDMAQMDMANPDPHSLQATLDKILGAKEESKTTLQWEIGQVSVELGLLRADHQKLADRVLGIETVLTDLAQAHQKIKATVPQLNDRVQRLECANHWLSRGS</sequence>
<comment type="caution">
    <text evidence="2">The sequence shown here is derived from an EMBL/GenBank/DDBJ whole genome shotgun (WGS) entry which is preliminary data.</text>
</comment>
<evidence type="ECO:0000256" key="1">
    <source>
        <dbReference type="SAM" id="MobiDB-lite"/>
    </source>
</evidence>
<organism evidence="2 3">
    <name type="scientific">Pleurodeles waltl</name>
    <name type="common">Iberian ribbed newt</name>
    <dbReference type="NCBI Taxonomy" id="8319"/>
    <lineage>
        <taxon>Eukaryota</taxon>
        <taxon>Metazoa</taxon>
        <taxon>Chordata</taxon>
        <taxon>Craniata</taxon>
        <taxon>Vertebrata</taxon>
        <taxon>Euteleostomi</taxon>
        <taxon>Amphibia</taxon>
        <taxon>Batrachia</taxon>
        <taxon>Caudata</taxon>
        <taxon>Salamandroidea</taxon>
        <taxon>Salamandridae</taxon>
        <taxon>Pleurodelinae</taxon>
        <taxon>Pleurodeles</taxon>
    </lineage>
</organism>
<gene>
    <name evidence="2" type="ORF">NDU88_004290</name>
</gene>
<dbReference type="Proteomes" id="UP001066276">
    <property type="component" value="Chromosome 1_1"/>
</dbReference>
<keyword evidence="3" id="KW-1185">Reference proteome</keyword>